<comment type="caution">
    <text evidence="1">The sequence shown here is derived from an EMBL/GenBank/DDBJ whole genome shotgun (WGS) entry which is preliminary data.</text>
</comment>
<accession>A0ABR7YQC3</accession>
<evidence type="ECO:0000313" key="1">
    <source>
        <dbReference type="EMBL" id="MBD1433533.1"/>
    </source>
</evidence>
<protein>
    <recommendedName>
        <fullName evidence="3">Transposase/invertase (TIGR01784 family)</fullName>
    </recommendedName>
</protein>
<keyword evidence="2" id="KW-1185">Reference proteome</keyword>
<dbReference type="RefSeq" id="WP_190994501.1">
    <property type="nucleotide sequence ID" value="NZ_JACOIK010000008.1"/>
</dbReference>
<name>A0ABR7YQC3_9SPHI</name>
<proteinExistence type="predicted"/>
<reference evidence="1 2" key="1">
    <citation type="submission" date="2020-08" db="EMBL/GenBank/DDBJ databases">
        <title>Sphingobacterium sp. DN00404 isolated from aquaculture water.</title>
        <authorList>
            <person name="Zhang M."/>
        </authorList>
    </citation>
    <scope>NUCLEOTIDE SEQUENCE [LARGE SCALE GENOMIC DNA]</scope>
    <source>
        <strain evidence="1 2">DN00404</strain>
    </source>
</reference>
<organism evidence="1 2">
    <name type="scientific">Sphingobacterium micropteri</name>
    <dbReference type="NCBI Taxonomy" id="2763501"/>
    <lineage>
        <taxon>Bacteria</taxon>
        <taxon>Pseudomonadati</taxon>
        <taxon>Bacteroidota</taxon>
        <taxon>Sphingobacteriia</taxon>
        <taxon>Sphingobacteriales</taxon>
        <taxon>Sphingobacteriaceae</taxon>
        <taxon>Sphingobacterium</taxon>
    </lineage>
</organism>
<dbReference type="EMBL" id="JACOIK010000008">
    <property type="protein sequence ID" value="MBD1433533.1"/>
    <property type="molecule type" value="Genomic_DNA"/>
</dbReference>
<gene>
    <name evidence="1" type="ORF">H8B06_11895</name>
</gene>
<evidence type="ECO:0000313" key="2">
    <source>
        <dbReference type="Proteomes" id="UP000602759"/>
    </source>
</evidence>
<evidence type="ECO:0008006" key="3">
    <source>
        <dbReference type="Google" id="ProtNLM"/>
    </source>
</evidence>
<sequence>MTNKKLSKPPKQNDELLKGAFEENFADFLRFLYPSADDIFDFSKSIQFMDKELLAIVPDRERKKGKRVADLLAKVFVKDGTEKYILLNTEIEGGRDAEFAKRIYQYNYRIWDRYDISVATIAVYTGNRDQPKPCEYNLEVLDTSIRFQYRTYHIFDHSEEELLAMDNIFAFIVLACQKALLEGKVPDEELGEDRLSIAKTLIGHNYDKDRITNFLIFLKNFLYINNPKINSKFDQEIIQLTGGTIDMGVIEIVKKQERQQGRQQGRLEERAKAETEKLESALNFKKMGVPVEDIAKGMGLTVEQVEKLK</sequence>
<dbReference type="Proteomes" id="UP000602759">
    <property type="component" value="Unassembled WGS sequence"/>
</dbReference>